<keyword evidence="5" id="KW-0804">Transcription</keyword>
<feature type="compositionally biased region" description="Low complexity" evidence="9">
    <location>
        <begin position="1344"/>
        <end position="1368"/>
    </location>
</feature>
<evidence type="ECO:0000256" key="5">
    <source>
        <dbReference type="ARBA" id="ARBA00023163"/>
    </source>
</evidence>
<dbReference type="GO" id="GO:0000976">
    <property type="term" value="F:transcription cis-regulatory region binding"/>
    <property type="evidence" value="ECO:0007669"/>
    <property type="project" value="TreeGrafter"/>
</dbReference>
<proteinExistence type="inferred from homology"/>
<evidence type="ECO:0000259" key="11">
    <source>
        <dbReference type="Pfam" id="PF25577"/>
    </source>
</evidence>
<keyword evidence="4" id="KW-0805">Transcription regulation</keyword>
<evidence type="ECO:0000256" key="3">
    <source>
        <dbReference type="ARBA" id="ARBA00017363"/>
    </source>
</evidence>
<dbReference type="GO" id="GO:0005669">
    <property type="term" value="C:transcription factor TFIID complex"/>
    <property type="evidence" value="ECO:0007669"/>
    <property type="project" value="InterPro"/>
</dbReference>
<evidence type="ECO:0000313" key="12">
    <source>
        <dbReference type="EMBL" id="KAF1912632.1"/>
    </source>
</evidence>
<dbReference type="PANTHER" id="PTHR15137:SF9">
    <property type="entry name" value="TRANSCRIPTION INITIATION FACTOR TFIID SUBUNIT 2"/>
    <property type="match status" value="1"/>
</dbReference>
<name>A0A6A5QB87_AMPQU</name>
<feature type="domain" description="Transcription initiation factor TFIID subunit 2 Ig-like" evidence="10">
    <location>
        <begin position="564"/>
        <end position="747"/>
    </location>
</feature>
<feature type="compositionally biased region" description="Low complexity" evidence="9">
    <location>
        <begin position="1302"/>
        <end position="1316"/>
    </location>
</feature>
<organism evidence="12 13">
    <name type="scientific">Ampelomyces quisqualis</name>
    <name type="common">Powdery mildew agent</name>
    <dbReference type="NCBI Taxonomy" id="50730"/>
    <lineage>
        <taxon>Eukaryota</taxon>
        <taxon>Fungi</taxon>
        <taxon>Dikarya</taxon>
        <taxon>Ascomycota</taxon>
        <taxon>Pezizomycotina</taxon>
        <taxon>Dothideomycetes</taxon>
        <taxon>Pleosporomycetidae</taxon>
        <taxon>Pleosporales</taxon>
        <taxon>Pleosporineae</taxon>
        <taxon>Phaeosphaeriaceae</taxon>
        <taxon>Ampelomyces</taxon>
    </lineage>
</organism>
<keyword evidence="13" id="KW-1185">Reference proteome</keyword>
<gene>
    <name evidence="12" type="ORF">BDU57DRAFT_483268</name>
</gene>
<dbReference type="SUPFAM" id="SSF63737">
    <property type="entry name" value="Leukotriene A4 hydrolase N-terminal domain"/>
    <property type="match status" value="1"/>
</dbReference>
<dbReference type="OrthoDB" id="308861at2759"/>
<dbReference type="InterPro" id="IPR027268">
    <property type="entry name" value="Peptidase_M4/M1_CTD_sf"/>
</dbReference>
<evidence type="ECO:0000256" key="7">
    <source>
        <dbReference type="ARBA" id="ARBA00025346"/>
    </source>
</evidence>
<dbReference type="InterPro" id="IPR057991">
    <property type="entry name" value="TPR_TAF2_C"/>
</dbReference>
<feature type="compositionally biased region" description="Low complexity" evidence="9">
    <location>
        <begin position="1285"/>
        <end position="1294"/>
    </location>
</feature>
<feature type="region of interest" description="Disordered" evidence="9">
    <location>
        <begin position="1234"/>
        <end position="1458"/>
    </location>
</feature>
<evidence type="ECO:0000256" key="6">
    <source>
        <dbReference type="ARBA" id="ARBA00023242"/>
    </source>
</evidence>
<comment type="similarity">
    <text evidence="2">Belongs to the TAF2 family.</text>
</comment>
<dbReference type="GO" id="GO:0016251">
    <property type="term" value="F:RNA polymerase II general transcription initiation factor activity"/>
    <property type="evidence" value="ECO:0007669"/>
    <property type="project" value="TreeGrafter"/>
</dbReference>
<dbReference type="CDD" id="cd09839">
    <property type="entry name" value="M1_like_TAF2"/>
    <property type="match status" value="1"/>
</dbReference>
<evidence type="ECO:0000256" key="2">
    <source>
        <dbReference type="ARBA" id="ARBA00010937"/>
    </source>
</evidence>
<evidence type="ECO:0000259" key="10">
    <source>
        <dbReference type="Pfam" id="PF25316"/>
    </source>
</evidence>
<dbReference type="Pfam" id="PF25316">
    <property type="entry name" value="TAF2_3rd"/>
    <property type="match status" value="1"/>
</dbReference>
<keyword evidence="6" id="KW-0539">Nucleus</keyword>
<comment type="function">
    <text evidence="7">Functions as a component of the DNA-binding general transcription factor complex TFIID. Binding of TFIID to a promoter (with or without TATA element) is the initial step in pre-initiation complex (PIC) formation. TFIID plays a key role in the regulation of gene expression by RNA polymerase II through different activities such as transcription activator interaction, core promoter recognition and selectivity, TFIIA and TFIIB interaction, chromatin modification (histone acetylation by TAF1), facilitation of DNA opening and initiation of transcription.</text>
</comment>
<sequence length="1487" mass="166193">MAPPLETAAVSDDASTGDTFQLLKQQLELDVSFCPRQVTGKTTLDILPEKAQLREIVINARQLKPTCIMIEGHTATFTYSNLHQRMTLYPGTDLGQYHFAQDRIQRHVNEGEDELVVYLPESVHIRQVKPEEAGQPVDAQGTFYAPLKMEIEYVLDDFRDGLHFAGVQDGDSRFPHAYTRNSPFPGTASCLFPCIDDGETRCPFDVSVRYPRTMGDALSKHSQAAGAPSALANGPHKADSVMSDADDDAGFTEEEKAMEMHVICSGVLTDDILDPTDSSRKTASFTCESLVLPQHIGFVIGPFEHVDLSDYRDLADEERLAESAIKVHAFCLPGREDEVRNSAMMLARALDNFTERFQSYAFGNAYKLAFVDDLDCDATHTASFSICSSRLLFPETVWEPLEHTTRVLVHAVASQWIGVDVIARDIWDYWIVVGASWFMAELYLRELFGRNDWRFRQKLMVDKVVQMDRKRPSLQRLGQYLQLDHAEQEFMELKSLMVLSILHNRLVKQSGKNGVDRCLYRLLFNARQGKYENGAVTTDDFLDICEKVGHQKLDSFFSQWVTGSGCPNFECFPSFNKKKQVVQLQIRQIQADSTVTTIENPLSADDFMREAKESAHGFLPGNEYPTFVGPMTIRIHEADGTPYEHIVDINSSNVKVEIPYNTKYKRLKRNRLNKERMAAAAGLDASGESQEDVTFYMLGDLFGTAQEQEAWRLSDWPAEDEAKMEQEAYEWIRVDADFEWICRAHINDMPSYMYVSQLQQDKDVVAQYESIQFLASKEGHKLISTFLVKTLMDSRYFHGIRTHAADVMAQSALKRTEWTGLFHLKKAFQELFCLPGSPMTRSNDFSDRSLYLIQCAIPKAIAKIKGEDGRAPLEAKRFLLDIIRYNDNRGNEYSDDYYISTLMHCLADCLTINKNGDIYLDAETERDETEFTKKAIEELTRHQRLDEWIPTYQNVYTITALDCARKLIMNRVTPYKPSEYLQYAQLGNADNVRLKAWDCLVRLGMLRKDAVLKFLIHELRSDPSPYFRKQLLRVFSFAIGQIATGDVYTPEKPSENTLGSLVVENEAYSSDRASHLARQTLMGAQRGLKTDLQNNRTLRLALEEALKSRTLSFSDMLELLDFCNMVFDHLKRNTLVVTLRRPRYWKVYYLGQGKVRFCQSGQFREATSRHFVAPVQPALVLPPQVAPVLVQEVPPPPPLATKTKLSLKLKTVASPPPSSADGGQSKSRQQSIMFSPPIVNSPPPVPESAKASPAPTHFAAQQEFKAPTPHISPPPPIVAPPSKPAAPASVAQTPVPVPTPSVPAKVSTPSAAAASAPPRPTPAPVSVPSGISMPPAIHSPIPLPTSTTKLKIKTKLGPAAASASTPRPSAAPSPRPSDTSVPTIKGPTPAPASAATPKPSKQKKSKIVKLALRPELLSRFLGEGGKKRKLQVNDSERPSKRQSLEPNGFNSGDRKSGLVSIEKGVIGDTARLIVKMKFAKGRLPIEK</sequence>
<dbReference type="PANTHER" id="PTHR15137">
    <property type="entry name" value="TRANSCRIPTION INITIATION FACTOR TFIID"/>
    <property type="match status" value="1"/>
</dbReference>
<feature type="domain" description="Transcription initiation factor TFIID subunit 2 TPR repeats" evidence="11">
    <location>
        <begin position="752"/>
        <end position="1035"/>
    </location>
</feature>
<dbReference type="GO" id="GO:0003682">
    <property type="term" value="F:chromatin binding"/>
    <property type="evidence" value="ECO:0007669"/>
    <property type="project" value="TreeGrafter"/>
</dbReference>
<protein>
    <recommendedName>
        <fullName evidence="3">Transcription initiation factor TFIID subunit 2</fullName>
    </recommendedName>
    <alternativeName>
        <fullName evidence="8">TBP-associated factor 2</fullName>
    </alternativeName>
</protein>
<evidence type="ECO:0000256" key="1">
    <source>
        <dbReference type="ARBA" id="ARBA00004123"/>
    </source>
</evidence>
<accession>A0A6A5QB87</accession>
<reference evidence="12" key="1">
    <citation type="journal article" date="2020" name="Stud. Mycol.">
        <title>101 Dothideomycetes genomes: a test case for predicting lifestyles and emergence of pathogens.</title>
        <authorList>
            <person name="Haridas S."/>
            <person name="Albert R."/>
            <person name="Binder M."/>
            <person name="Bloem J."/>
            <person name="Labutti K."/>
            <person name="Salamov A."/>
            <person name="Andreopoulos B."/>
            <person name="Baker S."/>
            <person name="Barry K."/>
            <person name="Bills G."/>
            <person name="Bluhm B."/>
            <person name="Cannon C."/>
            <person name="Castanera R."/>
            <person name="Culley D."/>
            <person name="Daum C."/>
            <person name="Ezra D."/>
            <person name="Gonzalez J."/>
            <person name="Henrissat B."/>
            <person name="Kuo A."/>
            <person name="Liang C."/>
            <person name="Lipzen A."/>
            <person name="Lutzoni F."/>
            <person name="Magnuson J."/>
            <person name="Mondo S."/>
            <person name="Nolan M."/>
            <person name="Ohm R."/>
            <person name="Pangilinan J."/>
            <person name="Park H.-J."/>
            <person name="Ramirez L."/>
            <person name="Alfaro M."/>
            <person name="Sun H."/>
            <person name="Tritt A."/>
            <person name="Yoshinaga Y."/>
            <person name="Zwiers L.-H."/>
            <person name="Turgeon B."/>
            <person name="Goodwin S."/>
            <person name="Spatafora J."/>
            <person name="Crous P."/>
            <person name="Grigoriev I."/>
        </authorList>
    </citation>
    <scope>NUCLEOTIDE SEQUENCE</scope>
    <source>
        <strain evidence="12">HMLAC05119</strain>
    </source>
</reference>
<comment type="subcellular location">
    <subcellularLocation>
        <location evidence="1">Nucleus</location>
    </subcellularLocation>
</comment>
<dbReference type="InterPro" id="IPR057345">
    <property type="entry name" value="Ig-like_TAF2"/>
</dbReference>
<dbReference type="FunFam" id="1.10.390.10:FF:000011">
    <property type="entry name" value="Transcription initiation factor TFIID subunit"/>
    <property type="match status" value="1"/>
</dbReference>
<evidence type="ECO:0000256" key="8">
    <source>
        <dbReference type="ARBA" id="ARBA00076306"/>
    </source>
</evidence>
<dbReference type="Pfam" id="PF25577">
    <property type="entry name" value="TPR_TAF2_C"/>
    <property type="match status" value="1"/>
</dbReference>
<evidence type="ECO:0000256" key="9">
    <source>
        <dbReference type="SAM" id="MobiDB-lite"/>
    </source>
</evidence>
<dbReference type="InterPro" id="IPR042097">
    <property type="entry name" value="Aminopeptidase_N-like_N_sf"/>
</dbReference>
<dbReference type="SUPFAM" id="SSF55486">
    <property type="entry name" value="Metalloproteases ('zincins'), catalytic domain"/>
    <property type="match status" value="1"/>
</dbReference>
<dbReference type="InterPro" id="IPR037813">
    <property type="entry name" value="TAF2"/>
</dbReference>
<dbReference type="Proteomes" id="UP000800096">
    <property type="component" value="Unassembled WGS sequence"/>
</dbReference>
<evidence type="ECO:0000313" key="13">
    <source>
        <dbReference type="Proteomes" id="UP000800096"/>
    </source>
</evidence>
<dbReference type="Gene3D" id="2.60.40.1730">
    <property type="entry name" value="tricorn interacting facor f3 domain"/>
    <property type="match status" value="1"/>
</dbReference>
<feature type="compositionally biased region" description="Basic and acidic residues" evidence="9">
    <location>
        <begin position="1434"/>
        <end position="1443"/>
    </location>
</feature>
<dbReference type="Gene3D" id="1.10.390.10">
    <property type="entry name" value="Neutral Protease Domain 2"/>
    <property type="match status" value="1"/>
</dbReference>
<feature type="compositionally biased region" description="Pro residues" evidence="9">
    <location>
        <begin position="1270"/>
        <end position="1284"/>
    </location>
</feature>
<dbReference type="EMBL" id="ML979140">
    <property type="protein sequence ID" value="KAF1912632.1"/>
    <property type="molecule type" value="Genomic_DNA"/>
</dbReference>
<dbReference type="GO" id="GO:0006367">
    <property type="term" value="P:transcription initiation at RNA polymerase II promoter"/>
    <property type="evidence" value="ECO:0007669"/>
    <property type="project" value="TreeGrafter"/>
</dbReference>
<evidence type="ECO:0000256" key="4">
    <source>
        <dbReference type="ARBA" id="ARBA00023015"/>
    </source>
</evidence>
<feature type="region of interest" description="Disordered" evidence="9">
    <location>
        <begin position="219"/>
        <end position="246"/>
    </location>
</feature>